<dbReference type="SUPFAM" id="SSF46689">
    <property type="entry name" value="Homeodomain-like"/>
    <property type="match status" value="1"/>
</dbReference>
<dbReference type="AlphaFoldDB" id="A0A5B9W1M7"/>
<keyword evidence="6" id="KW-1185">Reference proteome</keyword>
<dbReference type="EMBL" id="CP042997">
    <property type="protein sequence ID" value="QEH34443.1"/>
    <property type="molecule type" value="Genomic_DNA"/>
</dbReference>
<dbReference type="OrthoDB" id="9799319at2"/>
<dbReference type="Proteomes" id="UP000324233">
    <property type="component" value="Chromosome"/>
</dbReference>
<dbReference type="PROSITE" id="PS00041">
    <property type="entry name" value="HTH_ARAC_FAMILY_1"/>
    <property type="match status" value="1"/>
</dbReference>
<dbReference type="InterPro" id="IPR020449">
    <property type="entry name" value="Tscrpt_reg_AraC-type_HTH"/>
</dbReference>
<evidence type="ECO:0000313" key="6">
    <source>
        <dbReference type="Proteomes" id="UP000324233"/>
    </source>
</evidence>
<accession>A0A5B9W1M7</accession>
<feature type="domain" description="HTH araC/xylS-type" evidence="4">
    <location>
        <begin position="183"/>
        <end position="281"/>
    </location>
</feature>
<evidence type="ECO:0000259" key="4">
    <source>
        <dbReference type="PROSITE" id="PS01124"/>
    </source>
</evidence>
<dbReference type="PANTHER" id="PTHR43280:SF27">
    <property type="entry name" value="TRANSCRIPTIONAL REGULATOR MTLR"/>
    <property type="match status" value="1"/>
</dbReference>
<dbReference type="PRINTS" id="PR00032">
    <property type="entry name" value="HTHARAC"/>
</dbReference>
<dbReference type="SMART" id="SM00342">
    <property type="entry name" value="HTH_ARAC"/>
    <property type="match status" value="1"/>
</dbReference>
<keyword evidence="2" id="KW-0238">DNA-binding</keyword>
<dbReference type="InterPro" id="IPR018062">
    <property type="entry name" value="HTH_AraC-typ_CS"/>
</dbReference>
<organism evidence="5 6">
    <name type="scientific">Aquisphaera giovannonii</name>
    <dbReference type="NCBI Taxonomy" id="406548"/>
    <lineage>
        <taxon>Bacteria</taxon>
        <taxon>Pseudomonadati</taxon>
        <taxon>Planctomycetota</taxon>
        <taxon>Planctomycetia</taxon>
        <taxon>Isosphaerales</taxon>
        <taxon>Isosphaeraceae</taxon>
        <taxon>Aquisphaera</taxon>
    </lineage>
</organism>
<dbReference type="KEGG" id="agv:OJF2_29820"/>
<protein>
    <submittedName>
        <fullName evidence="5">Melibiose operon regulatory protein</fullName>
    </submittedName>
</protein>
<keyword evidence="1" id="KW-0805">Transcription regulation</keyword>
<dbReference type="SUPFAM" id="SSF51215">
    <property type="entry name" value="Regulatory protein AraC"/>
    <property type="match status" value="1"/>
</dbReference>
<name>A0A5B9W1M7_9BACT</name>
<dbReference type="InterPro" id="IPR009057">
    <property type="entry name" value="Homeodomain-like_sf"/>
</dbReference>
<proteinExistence type="predicted"/>
<dbReference type="InterPro" id="IPR037923">
    <property type="entry name" value="HTH-like"/>
</dbReference>
<dbReference type="GO" id="GO:0003700">
    <property type="term" value="F:DNA-binding transcription factor activity"/>
    <property type="evidence" value="ECO:0007669"/>
    <property type="project" value="InterPro"/>
</dbReference>
<evidence type="ECO:0000256" key="2">
    <source>
        <dbReference type="ARBA" id="ARBA00023125"/>
    </source>
</evidence>
<gene>
    <name evidence="5" type="primary">melR</name>
    <name evidence="5" type="ORF">OJF2_29820</name>
</gene>
<dbReference type="Pfam" id="PF12833">
    <property type="entry name" value="HTH_18"/>
    <property type="match status" value="1"/>
</dbReference>
<reference evidence="5 6" key="1">
    <citation type="submission" date="2019-08" db="EMBL/GenBank/DDBJ databases">
        <title>Deep-cultivation of Planctomycetes and their phenomic and genomic characterization uncovers novel biology.</title>
        <authorList>
            <person name="Wiegand S."/>
            <person name="Jogler M."/>
            <person name="Boedeker C."/>
            <person name="Pinto D."/>
            <person name="Vollmers J."/>
            <person name="Rivas-Marin E."/>
            <person name="Kohn T."/>
            <person name="Peeters S.H."/>
            <person name="Heuer A."/>
            <person name="Rast P."/>
            <person name="Oberbeckmann S."/>
            <person name="Bunk B."/>
            <person name="Jeske O."/>
            <person name="Meyerdierks A."/>
            <person name="Storesund J.E."/>
            <person name="Kallscheuer N."/>
            <person name="Luecker S."/>
            <person name="Lage O.M."/>
            <person name="Pohl T."/>
            <person name="Merkel B.J."/>
            <person name="Hornburger P."/>
            <person name="Mueller R.-W."/>
            <person name="Bruemmer F."/>
            <person name="Labrenz M."/>
            <person name="Spormann A.M."/>
            <person name="Op den Camp H."/>
            <person name="Overmann J."/>
            <person name="Amann R."/>
            <person name="Jetten M.S.M."/>
            <person name="Mascher T."/>
            <person name="Medema M.H."/>
            <person name="Devos D.P."/>
            <person name="Kaster A.-K."/>
            <person name="Ovreas L."/>
            <person name="Rohde M."/>
            <person name="Galperin M.Y."/>
            <person name="Jogler C."/>
        </authorList>
    </citation>
    <scope>NUCLEOTIDE SEQUENCE [LARGE SCALE GENOMIC DNA]</scope>
    <source>
        <strain evidence="5 6">OJF2</strain>
    </source>
</reference>
<dbReference type="PANTHER" id="PTHR43280">
    <property type="entry name" value="ARAC-FAMILY TRANSCRIPTIONAL REGULATOR"/>
    <property type="match status" value="1"/>
</dbReference>
<dbReference type="InterPro" id="IPR018060">
    <property type="entry name" value="HTH_AraC"/>
</dbReference>
<evidence type="ECO:0000313" key="5">
    <source>
        <dbReference type="EMBL" id="QEH34443.1"/>
    </source>
</evidence>
<sequence length="285" mass="32248">MARFDPARPDFSPYGFSCVRWTPTAMPRGDRHNEVELNLLEEGRLVYLMGGRKVAIPAGRLAAFWAGISHQVVDFDLVSEYFVMTIPLAWLLQWRLPDRFTNAVLQGGTVVEPDEGRLATDRASFERWGEDLRIGTEERRRVCLLEVEARLRRLAMSVAADGTRRPRRGSPAVLEARHLSRAERMAAFIAQNYTEPLDAEAIGEHAGLHPNYAMALFQRTFGTTLTAHITQQRLSHAQRLLVTTKDSIASIAFGSGFGSLSRFNEAFRRSFGCTPREYRKFHQPI</sequence>
<dbReference type="Gene3D" id="1.10.10.60">
    <property type="entry name" value="Homeodomain-like"/>
    <property type="match status" value="1"/>
</dbReference>
<dbReference type="GO" id="GO:0043565">
    <property type="term" value="F:sequence-specific DNA binding"/>
    <property type="evidence" value="ECO:0007669"/>
    <property type="project" value="InterPro"/>
</dbReference>
<dbReference type="RefSeq" id="WP_148594369.1">
    <property type="nucleotide sequence ID" value="NZ_CP042997.1"/>
</dbReference>
<evidence type="ECO:0000256" key="1">
    <source>
        <dbReference type="ARBA" id="ARBA00023015"/>
    </source>
</evidence>
<keyword evidence="3" id="KW-0804">Transcription</keyword>
<dbReference type="PROSITE" id="PS01124">
    <property type="entry name" value="HTH_ARAC_FAMILY_2"/>
    <property type="match status" value="1"/>
</dbReference>
<evidence type="ECO:0000256" key="3">
    <source>
        <dbReference type="ARBA" id="ARBA00023163"/>
    </source>
</evidence>